<dbReference type="EMBL" id="JACHIM010000001">
    <property type="protein sequence ID" value="MBB5073168.1"/>
    <property type="molecule type" value="Genomic_DNA"/>
</dbReference>
<evidence type="ECO:0000313" key="1">
    <source>
        <dbReference type="EMBL" id="MBB5073168.1"/>
    </source>
</evidence>
<accession>A0A840NRY8</accession>
<evidence type="ECO:0000313" key="2">
    <source>
        <dbReference type="Proteomes" id="UP000561417"/>
    </source>
</evidence>
<keyword evidence="2" id="KW-1185">Reference proteome</keyword>
<organism evidence="1 2">
    <name type="scientific">Bartonella callosciuri</name>
    <dbReference type="NCBI Taxonomy" id="686223"/>
    <lineage>
        <taxon>Bacteria</taxon>
        <taxon>Pseudomonadati</taxon>
        <taxon>Pseudomonadota</taxon>
        <taxon>Alphaproteobacteria</taxon>
        <taxon>Hyphomicrobiales</taxon>
        <taxon>Bartonellaceae</taxon>
        <taxon>Bartonella</taxon>
    </lineage>
</organism>
<dbReference type="RefSeq" id="WP_183228308.1">
    <property type="nucleotide sequence ID" value="NZ_JACHIM010000001.1"/>
</dbReference>
<reference evidence="1 2" key="1">
    <citation type="submission" date="2020-08" db="EMBL/GenBank/DDBJ databases">
        <title>Genomic Encyclopedia of Type Strains, Phase IV (KMG-IV): sequencing the most valuable type-strain genomes for metagenomic binning, comparative biology and taxonomic classification.</title>
        <authorList>
            <person name="Goeker M."/>
        </authorList>
    </citation>
    <scope>NUCLEOTIDE SEQUENCE [LARGE SCALE GENOMIC DNA]</scope>
    <source>
        <strain evidence="1 2">DSM 28538</strain>
    </source>
</reference>
<sequence>MELFWRRLLLILFVFFVFAASLFASRNAAVYRFISDRSFSPQSVNVTEDIILERLATSFPDIIDHLSKISVQQQKQLIEQVRQNTIAAAFADGQSREDALKLGETVATALLKAIAHPSLGDSYF</sequence>
<proteinExistence type="predicted"/>
<protein>
    <submittedName>
        <fullName evidence="1">Uncharacterized protein</fullName>
    </submittedName>
</protein>
<comment type="caution">
    <text evidence="1">The sequence shown here is derived from an EMBL/GenBank/DDBJ whole genome shotgun (WGS) entry which is preliminary data.</text>
</comment>
<dbReference type="Proteomes" id="UP000561417">
    <property type="component" value="Unassembled WGS sequence"/>
</dbReference>
<gene>
    <name evidence="1" type="ORF">HNQ69_000272</name>
</gene>
<dbReference type="AlphaFoldDB" id="A0A840NRY8"/>
<name>A0A840NRY8_9HYPH</name>